<dbReference type="KEGG" id="pan:PODANSg6323"/>
<evidence type="ECO:0000313" key="2">
    <source>
        <dbReference type="EMBL" id="CAP70420.1"/>
    </source>
</evidence>
<dbReference type="VEuPathDB" id="FungiDB:PODANS_3_4990"/>
<feature type="non-terminal residue" evidence="2">
    <location>
        <position position="62"/>
    </location>
</feature>
<accession>B2AZN2</accession>
<dbReference type="HOGENOM" id="CLU_2910455_0_0_1"/>
<proteinExistence type="predicted"/>
<reference evidence="2" key="1">
    <citation type="journal article" date="2008" name="Genome Biol.">
        <title>The genome sequence of the model ascomycete fungus Podospora anserina.</title>
        <authorList>
            <person name="Espagne E."/>
            <person name="Lespinet O."/>
            <person name="Malagnac F."/>
            <person name="Da Silva C."/>
            <person name="Jaillon O."/>
            <person name="Porcel B.M."/>
            <person name="Couloux A."/>
            <person name="Aury J.-M."/>
            <person name="Segurens B."/>
            <person name="Poulain J."/>
            <person name="Anthouard V."/>
            <person name="Grossetete S."/>
            <person name="Khalili H."/>
            <person name="Coppin E."/>
            <person name="Dequard-Chablat M."/>
            <person name="Picard M."/>
            <person name="Contamine V."/>
            <person name="Arnaise S."/>
            <person name="Bourdais A."/>
            <person name="Berteaux-Lecellier V."/>
            <person name="Gautheret D."/>
            <person name="de Vries R.P."/>
            <person name="Battaglia E."/>
            <person name="Coutinho P.M."/>
            <person name="Danchin E.G.J."/>
            <person name="Henrissat B."/>
            <person name="El Khoury R."/>
            <person name="Sainsard-Chanet A."/>
            <person name="Boivin A."/>
            <person name="Pinan-Lucarre B."/>
            <person name="Sellem C.H."/>
            <person name="Debuchy R."/>
            <person name="Wincker P."/>
            <person name="Weissenbach J."/>
            <person name="Silar P."/>
        </authorList>
    </citation>
    <scope>NUCLEOTIDE SEQUENCE [LARGE SCALE GENOMIC DNA]</scope>
    <source>
        <strain evidence="2">S mat+</strain>
    </source>
</reference>
<evidence type="ECO:0000256" key="1">
    <source>
        <dbReference type="SAM" id="MobiDB-lite"/>
    </source>
</evidence>
<dbReference type="EMBL" id="CU638743">
    <property type="protein sequence ID" value="CAP70420.1"/>
    <property type="molecule type" value="Genomic_DNA"/>
</dbReference>
<dbReference type="AlphaFoldDB" id="B2AZN2"/>
<reference evidence="2" key="2">
    <citation type="submission" date="2008-07" db="EMBL/GenBank/DDBJ databases">
        <authorList>
            <person name="Genoscope - CEA"/>
        </authorList>
    </citation>
    <scope>NUCLEOTIDE SEQUENCE</scope>
    <source>
        <strain evidence="2">S mat+</strain>
    </source>
</reference>
<organism evidence="2">
    <name type="scientific">Podospora anserina (strain S / ATCC MYA-4624 / DSM 980 / FGSC 10383)</name>
    <name type="common">Pleurage anserina</name>
    <dbReference type="NCBI Taxonomy" id="515849"/>
    <lineage>
        <taxon>Eukaryota</taxon>
        <taxon>Fungi</taxon>
        <taxon>Dikarya</taxon>
        <taxon>Ascomycota</taxon>
        <taxon>Pezizomycotina</taxon>
        <taxon>Sordariomycetes</taxon>
        <taxon>Sordariomycetidae</taxon>
        <taxon>Sordariales</taxon>
        <taxon>Podosporaceae</taxon>
        <taxon>Podospora</taxon>
        <taxon>Podospora anserina</taxon>
    </lineage>
</organism>
<name>B2AZN2_PODAN</name>
<feature type="region of interest" description="Disordered" evidence="1">
    <location>
        <begin position="1"/>
        <end position="21"/>
    </location>
</feature>
<protein>
    <submittedName>
        <fullName evidence="2">Podospora anserina S mat+ genomic DNA chromosome 3, supercontig 2</fullName>
    </submittedName>
</protein>
<sequence>MMNTHRSTFWPTISPTHTLTSPPSNLQVLIIPGGPGARSPDLGPEIAFIRSVFPKLQYLITI</sequence>
<dbReference type="Gene3D" id="3.40.50.880">
    <property type="match status" value="1"/>
</dbReference>
<dbReference type="OrthoDB" id="543156at2759"/>
<dbReference type="RefSeq" id="XP_001909288.1">
    <property type="nucleotide sequence ID" value="XM_001909253.1"/>
</dbReference>
<dbReference type="InterPro" id="IPR029062">
    <property type="entry name" value="Class_I_gatase-like"/>
</dbReference>
<gene>
    <name evidence="2" type="ORF">PODANS_3_4990</name>
</gene>
<dbReference type="SUPFAM" id="SSF52317">
    <property type="entry name" value="Class I glutamine amidotransferase-like"/>
    <property type="match status" value="1"/>
</dbReference>
<dbReference type="GeneID" id="6193847"/>